<dbReference type="AlphaFoldDB" id="A0AB72ZLB9"/>
<dbReference type="Proteomes" id="UP000003231">
    <property type="component" value="Unassembled WGS sequence"/>
</dbReference>
<evidence type="ECO:0000313" key="2">
    <source>
        <dbReference type="Proteomes" id="UP000003231"/>
    </source>
</evidence>
<proteinExistence type="predicted"/>
<dbReference type="EMBL" id="AKRT01000406">
    <property type="protein sequence ID" value="EIR15115.1"/>
    <property type="molecule type" value="Genomic_DNA"/>
</dbReference>
<organism evidence="1 2">
    <name type="scientific">Yersinia pestis PY-08</name>
    <dbReference type="NCBI Taxonomy" id="992134"/>
    <lineage>
        <taxon>Bacteria</taxon>
        <taxon>Pseudomonadati</taxon>
        <taxon>Pseudomonadota</taxon>
        <taxon>Gammaproteobacteria</taxon>
        <taxon>Enterobacterales</taxon>
        <taxon>Yersiniaceae</taxon>
        <taxon>Yersinia</taxon>
    </lineage>
</organism>
<name>A0AB72ZLB9_YERPE</name>
<evidence type="ECO:0000313" key="1">
    <source>
        <dbReference type="EMBL" id="EIR15115.1"/>
    </source>
</evidence>
<reference evidence="1 2" key="1">
    <citation type="submission" date="2012-05" db="EMBL/GenBank/DDBJ databases">
        <title>Genome sequence of Yersinia Pestis PY-08.</title>
        <authorList>
            <person name="Santana-Cruz I."/>
            <person name="Sengamalay N."/>
            <person name="McCracken C."/>
            <person name="Daugherty S.C."/>
            <person name="Maroo A."/>
            <person name="Vara P.G."/>
            <person name="Tallon L.J."/>
            <person name="Sadzewicz L."/>
            <person name="Vinetz J.M."/>
            <person name="Cespedes Zambrano M.J."/>
            <person name="Fraser-Liggett C.M."/>
            <person name="Tettelin H."/>
        </authorList>
    </citation>
    <scope>NUCLEOTIDE SEQUENCE [LARGE SCALE GENOMIC DNA]</scope>
    <source>
        <strain evidence="1 2">PY-08</strain>
    </source>
</reference>
<sequence>MFFILCYIVNQPPFYFFVLIIRFRAFERHCTIHKLCAFSSTKAVNLVMIPFRHNNQ</sequence>
<protein>
    <submittedName>
        <fullName evidence="1">Membrane protein</fullName>
    </submittedName>
</protein>
<accession>A0AB72ZLB9</accession>
<comment type="caution">
    <text evidence="1">The sequence shown here is derived from an EMBL/GenBank/DDBJ whole genome shotgun (WGS) entry which is preliminary data.</text>
</comment>
<gene>
    <name evidence="1" type="ORF">YPPY08_3693</name>
</gene>